<dbReference type="AlphaFoldDB" id="A0A7J6VXH4"/>
<keyword evidence="4" id="KW-0611">Plant defense</keyword>
<evidence type="ECO:0000256" key="3">
    <source>
        <dbReference type="ARBA" id="ARBA00022577"/>
    </source>
</evidence>
<feature type="chain" id="PRO_5029889279" description="Defensin-like protein" evidence="5">
    <location>
        <begin position="30"/>
        <end position="78"/>
    </location>
</feature>
<keyword evidence="7" id="KW-1185">Reference proteome</keyword>
<dbReference type="Pfam" id="PF07333">
    <property type="entry name" value="SLR1-BP"/>
    <property type="match status" value="1"/>
</dbReference>
<evidence type="ECO:0000256" key="5">
    <source>
        <dbReference type="SAM" id="SignalP"/>
    </source>
</evidence>
<evidence type="ECO:0008006" key="8">
    <source>
        <dbReference type="Google" id="ProtNLM"/>
    </source>
</evidence>
<feature type="signal peptide" evidence="5">
    <location>
        <begin position="1"/>
        <end position="29"/>
    </location>
</feature>
<dbReference type="Proteomes" id="UP000554482">
    <property type="component" value="Unassembled WGS sequence"/>
</dbReference>
<proteinExistence type="inferred from homology"/>
<dbReference type="OrthoDB" id="1908470at2759"/>
<accession>A0A7J6VXH4</accession>
<evidence type="ECO:0000256" key="2">
    <source>
        <dbReference type="ARBA" id="ARBA00022529"/>
    </source>
</evidence>
<evidence type="ECO:0000256" key="1">
    <source>
        <dbReference type="ARBA" id="ARBA00006722"/>
    </source>
</evidence>
<protein>
    <recommendedName>
        <fullName evidence="8">Defensin-like protein</fullName>
    </recommendedName>
</protein>
<dbReference type="GO" id="GO:0050832">
    <property type="term" value="P:defense response to fungus"/>
    <property type="evidence" value="ECO:0007669"/>
    <property type="project" value="UniProtKB-KW"/>
</dbReference>
<dbReference type="GO" id="GO:0031640">
    <property type="term" value="P:killing of cells of another organism"/>
    <property type="evidence" value="ECO:0007669"/>
    <property type="project" value="UniProtKB-KW"/>
</dbReference>
<comment type="caution">
    <text evidence="6">The sequence shown here is derived from an EMBL/GenBank/DDBJ whole genome shotgun (WGS) entry which is preliminary data.</text>
</comment>
<evidence type="ECO:0000256" key="4">
    <source>
        <dbReference type="ARBA" id="ARBA00022821"/>
    </source>
</evidence>
<organism evidence="6 7">
    <name type="scientific">Thalictrum thalictroides</name>
    <name type="common">Rue-anemone</name>
    <name type="synonym">Anemone thalictroides</name>
    <dbReference type="NCBI Taxonomy" id="46969"/>
    <lineage>
        <taxon>Eukaryota</taxon>
        <taxon>Viridiplantae</taxon>
        <taxon>Streptophyta</taxon>
        <taxon>Embryophyta</taxon>
        <taxon>Tracheophyta</taxon>
        <taxon>Spermatophyta</taxon>
        <taxon>Magnoliopsida</taxon>
        <taxon>Ranunculales</taxon>
        <taxon>Ranunculaceae</taxon>
        <taxon>Thalictroideae</taxon>
        <taxon>Thalictrum</taxon>
    </lineage>
</organism>
<evidence type="ECO:0000313" key="6">
    <source>
        <dbReference type="EMBL" id="KAF5189834.1"/>
    </source>
</evidence>
<keyword evidence="5" id="KW-0732">Signal</keyword>
<name>A0A7J6VXH4_THATH</name>
<gene>
    <name evidence="6" type="ORF">FRX31_020579</name>
</gene>
<dbReference type="InterPro" id="IPR010851">
    <property type="entry name" value="DEFL"/>
</dbReference>
<keyword evidence="2" id="KW-0929">Antimicrobial</keyword>
<dbReference type="EMBL" id="JABWDY010024953">
    <property type="protein sequence ID" value="KAF5189834.1"/>
    <property type="molecule type" value="Genomic_DNA"/>
</dbReference>
<keyword evidence="3" id="KW-0295">Fungicide</keyword>
<evidence type="ECO:0000313" key="7">
    <source>
        <dbReference type="Proteomes" id="UP000554482"/>
    </source>
</evidence>
<sequence length="78" mass="8433">MVKGLPNSYLVFLLLALVTVELMVIKVNANTCYATLGSCSGEAACRQACTKQHHGQGYCEYDAKPGLPRVCTCQYSCP</sequence>
<reference evidence="6 7" key="1">
    <citation type="submission" date="2020-06" db="EMBL/GenBank/DDBJ databases">
        <title>Transcriptomic and genomic resources for Thalictrum thalictroides and T. hernandezii: Facilitating candidate gene discovery in an emerging model plant lineage.</title>
        <authorList>
            <person name="Arias T."/>
            <person name="Riano-Pachon D.M."/>
            <person name="Di Stilio V.S."/>
        </authorList>
    </citation>
    <scope>NUCLEOTIDE SEQUENCE [LARGE SCALE GENOMIC DNA]</scope>
    <source>
        <strain evidence="7">cv. WT478/WT964</strain>
        <tissue evidence="6">Leaves</tissue>
    </source>
</reference>
<comment type="similarity">
    <text evidence="1">Belongs to the DEFL family.</text>
</comment>